<evidence type="ECO:0000313" key="3">
    <source>
        <dbReference type="Proteomes" id="UP000799436"/>
    </source>
</evidence>
<protein>
    <submittedName>
        <fullName evidence="2">Uncharacterized protein</fullName>
    </submittedName>
</protein>
<dbReference type="Proteomes" id="UP000799436">
    <property type="component" value="Unassembled WGS sequence"/>
</dbReference>
<sequence length="159" mass="16980">MNKRLRALCLPGQCHPASKYKSAFPRSLFLSSFLLSSETALVSPASPILPHTSLGCTSQAHLHITSALTHLVGTSLLSSSTSGALDSHDESSPILAHTPLTHLHTHDSLHPPHGPLTSSHPHHGTSLTCSHISSPPSPSSHLPHLLTWLLPSPVRRYCC</sequence>
<feature type="region of interest" description="Disordered" evidence="1">
    <location>
        <begin position="103"/>
        <end position="134"/>
    </location>
</feature>
<dbReference type="EMBL" id="ML995883">
    <property type="protein sequence ID" value="KAF2765825.1"/>
    <property type="molecule type" value="Genomic_DNA"/>
</dbReference>
<organism evidence="2 3">
    <name type="scientific">Teratosphaeria nubilosa</name>
    <dbReference type="NCBI Taxonomy" id="161662"/>
    <lineage>
        <taxon>Eukaryota</taxon>
        <taxon>Fungi</taxon>
        <taxon>Dikarya</taxon>
        <taxon>Ascomycota</taxon>
        <taxon>Pezizomycotina</taxon>
        <taxon>Dothideomycetes</taxon>
        <taxon>Dothideomycetidae</taxon>
        <taxon>Mycosphaerellales</taxon>
        <taxon>Teratosphaeriaceae</taxon>
        <taxon>Teratosphaeria</taxon>
    </lineage>
</organism>
<proteinExistence type="predicted"/>
<accession>A0A6G1KYX0</accession>
<gene>
    <name evidence="2" type="ORF">EJ03DRAFT_196536</name>
</gene>
<dbReference type="AlphaFoldDB" id="A0A6G1KYX0"/>
<reference evidence="2" key="1">
    <citation type="journal article" date="2020" name="Stud. Mycol.">
        <title>101 Dothideomycetes genomes: a test case for predicting lifestyles and emergence of pathogens.</title>
        <authorList>
            <person name="Haridas S."/>
            <person name="Albert R."/>
            <person name="Binder M."/>
            <person name="Bloem J."/>
            <person name="Labutti K."/>
            <person name="Salamov A."/>
            <person name="Andreopoulos B."/>
            <person name="Baker S."/>
            <person name="Barry K."/>
            <person name="Bills G."/>
            <person name="Bluhm B."/>
            <person name="Cannon C."/>
            <person name="Castanera R."/>
            <person name="Culley D."/>
            <person name="Daum C."/>
            <person name="Ezra D."/>
            <person name="Gonzalez J."/>
            <person name="Henrissat B."/>
            <person name="Kuo A."/>
            <person name="Liang C."/>
            <person name="Lipzen A."/>
            <person name="Lutzoni F."/>
            <person name="Magnuson J."/>
            <person name="Mondo S."/>
            <person name="Nolan M."/>
            <person name="Ohm R."/>
            <person name="Pangilinan J."/>
            <person name="Park H.-J."/>
            <person name="Ramirez L."/>
            <person name="Alfaro M."/>
            <person name="Sun H."/>
            <person name="Tritt A."/>
            <person name="Yoshinaga Y."/>
            <person name="Zwiers L.-H."/>
            <person name="Turgeon B."/>
            <person name="Goodwin S."/>
            <person name="Spatafora J."/>
            <person name="Crous P."/>
            <person name="Grigoriev I."/>
        </authorList>
    </citation>
    <scope>NUCLEOTIDE SEQUENCE</scope>
    <source>
        <strain evidence="2">CBS 116005</strain>
    </source>
</reference>
<name>A0A6G1KYX0_9PEZI</name>
<evidence type="ECO:0000256" key="1">
    <source>
        <dbReference type="SAM" id="MobiDB-lite"/>
    </source>
</evidence>
<keyword evidence="3" id="KW-1185">Reference proteome</keyword>
<evidence type="ECO:0000313" key="2">
    <source>
        <dbReference type="EMBL" id="KAF2765825.1"/>
    </source>
</evidence>